<name>A0ABW5JRZ4_9FLAO</name>
<gene>
    <name evidence="1" type="ORF">ACFSQS_05255</name>
</gene>
<dbReference type="RefSeq" id="WP_388015215.1">
    <property type="nucleotide sequence ID" value="NZ_JBHUDT010000002.1"/>
</dbReference>
<proteinExistence type="predicted"/>
<reference evidence="2" key="1">
    <citation type="journal article" date="2019" name="Int. J. Syst. Evol. Microbiol.">
        <title>The Global Catalogue of Microorganisms (GCM) 10K type strain sequencing project: providing services to taxonomists for standard genome sequencing and annotation.</title>
        <authorList>
            <consortium name="The Broad Institute Genomics Platform"/>
            <consortium name="The Broad Institute Genome Sequencing Center for Infectious Disease"/>
            <person name="Wu L."/>
            <person name="Ma J."/>
        </authorList>
    </citation>
    <scope>NUCLEOTIDE SEQUENCE [LARGE SCALE GENOMIC DNA]</scope>
    <source>
        <strain evidence="2">KCTC 42903</strain>
    </source>
</reference>
<keyword evidence="2" id="KW-1185">Reference proteome</keyword>
<dbReference type="EMBL" id="JBHULK010000002">
    <property type="protein sequence ID" value="MFD2534505.1"/>
    <property type="molecule type" value="Genomic_DNA"/>
</dbReference>
<protein>
    <recommendedName>
        <fullName evidence="3">Outer membrane protein beta-barrel domain-containing protein</fullName>
    </recommendedName>
</protein>
<organism evidence="1 2">
    <name type="scientific">Gelatiniphilus marinus</name>
    <dbReference type="NCBI Taxonomy" id="1759464"/>
    <lineage>
        <taxon>Bacteria</taxon>
        <taxon>Pseudomonadati</taxon>
        <taxon>Bacteroidota</taxon>
        <taxon>Flavobacteriia</taxon>
        <taxon>Flavobacteriales</taxon>
        <taxon>Flavobacteriaceae</taxon>
        <taxon>Gelatiniphilus</taxon>
    </lineage>
</organism>
<comment type="caution">
    <text evidence="1">The sequence shown here is derived from an EMBL/GenBank/DDBJ whole genome shotgun (WGS) entry which is preliminary data.</text>
</comment>
<evidence type="ECO:0008006" key="3">
    <source>
        <dbReference type="Google" id="ProtNLM"/>
    </source>
</evidence>
<evidence type="ECO:0000313" key="1">
    <source>
        <dbReference type="EMBL" id="MFD2534505.1"/>
    </source>
</evidence>
<accession>A0ABW5JRZ4</accession>
<sequence length="74" mass="8121">MLNSVNETVFNNNGGIETKNVADFALGIGLGGKWITKSGFIGELNLGFARNLFNNDRYDYDIIAKAGITLGYRF</sequence>
<dbReference type="Proteomes" id="UP001597441">
    <property type="component" value="Unassembled WGS sequence"/>
</dbReference>
<evidence type="ECO:0000313" key="2">
    <source>
        <dbReference type="Proteomes" id="UP001597441"/>
    </source>
</evidence>